<dbReference type="PANTHER" id="PTHR33527">
    <property type="entry name" value="OS07G0274300 PROTEIN"/>
    <property type="match status" value="1"/>
</dbReference>
<evidence type="ECO:0000256" key="1">
    <source>
        <dbReference type="SAM" id="MobiDB-lite"/>
    </source>
</evidence>
<proteinExistence type="predicted"/>
<reference evidence="2" key="1">
    <citation type="journal article" date="2017" name="Gigascience">
        <title>The genome draft of coconut (Cocos nucifera).</title>
        <authorList>
            <person name="Xiao Y."/>
            <person name="Xu P."/>
            <person name="Fan H."/>
            <person name="Baudouin L."/>
            <person name="Xia W."/>
            <person name="Bocs S."/>
            <person name="Xu J."/>
            <person name="Li Q."/>
            <person name="Guo A."/>
            <person name="Zhou L."/>
            <person name="Li J."/>
            <person name="Wu Y."/>
            <person name="Ma Z."/>
            <person name="Armero A."/>
            <person name="Issali A.E."/>
            <person name="Liu N."/>
            <person name="Peng M."/>
            <person name="Yang Y."/>
        </authorList>
    </citation>
    <scope>NUCLEOTIDE SEQUENCE</scope>
    <source>
        <tissue evidence="2">Spear leaf of Hainan Tall coconut</tissue>
    </source>
</reference>
<dbReference type="Proteomes" id="UP000797356">
    <property type="component" value="Chromosome 7"/>
</dbReference>
<dbReference type="PANTHER" id="PTHR33527:SF53">
    <property type="entry name" value="OS10G0561000 PROTEIN"/>
    <property type="match status" value="1"/>
</dbReference>
<gene>
    <name evidence="2" type="ORF">COCNU_07G005290</name>
</gene>
<sequence length="293" mass="34119">MGTLNPRPLDLMLFYKMERDFYNRLIRELDQVRESIDLVVALWLWFESIGHHDFIRHVAAYQNDVVLRFIAEGEACLDHLMGNRDPSRSDELPFTNFLMAEPIDLRFFEYHRDIAFDGVRYFLENVCRIIFDDALMERVARDSSHPDHRRVLSSGLRIGRPSSKPCDEDEVEAVSDMAPATPPSSRSVLNPMARPWSPETDHTPEEQRSMFITFSMGHPIAKEDIRDFFNTRYGPCVETVMMERASARQQPMYGRLVFRSASMIAVVLNGQQTAKFMIKGKHLWARIYLPRRS</sequence>
<keyword evidence="3" id="KW-1185">Reference proteome</keyword>
<evidence type="ECO:0000313" key="3">
    <source>
        <dbReference type="Proteomes" id="UP000797356"/>
    </source>
</evidence>
<reference evidence="2" key="2">
    <citation type="submission" date="2019-07" db="EMBL/GenBank/DDBJ databases">
        <authorList>
            <person name="Yang Y."/>
            <person name="Bocs S."/>
            <person name="Baudouin L."/>
        </authorList>
    </citation>
    <scope>NUCLEOTIDE SEQUENCE</scope>
    <source>
        <tissue evidence="2">Spear leaf of Hainan Tall coconut</tissue>
    </source>
</reference>
<dbReference type="EMBL" id="CM017878">
    <property type="protein sequence ID" value="KAG1354417.1"/>
    <property type="molecule type" value="Genomic_DNA"/>
</dbReference>
<name>A0A8K0IEV6_COCNU</name>
<comment type="caution">
    <text evidence="2">The sequence shown here is derived from an EMBL/GenBank/DDBJ whole genome shotgun (WGS) entry which is preliminary data.</text>
</comment>
<evidence type="ECO:0000313" key="2">
    <source>
        <dbReference type="EMBL" id="KAG1354417.1"/>
    </source>
</evidence>
<accession>A0A8K0IEV6</accession>
<protein>
    <recommendedName>
        <fullName evidence="4">RRM domain-containing protein</fullName>
    </recommendedName>
</protein>
<dbReference type="OrthoDB" id="1882251at2759"/>
<organism evidence="2 3">
    <name type="scientific">Cocos nucifera</name>
    <name type="common">Coconut palm</name>
    <dbReference type="NCBI Taxonomy" id="13894"/>
    <lineage>
        <taxon>Eukaryota</taxon>
        <taxon>Viridiplantae</taxon>
        <taxon>Streptophyta</taxon>
        <taxon>Embryophyta</taxon>
        <taxon>Tracheophyta</taxon>
        <taxon>Spermatophyta</taxon>
        <taxon>Magnoliopsida</taxon>
        <taxon>Liliopsida</taxon>
        <taxon>Arecaceae</taxon>
        <taxon>Arecoideae</taxon>
        <taxon>Cocoseae</taxon>
        <taxon>Attaleinae</taxon>
        <taxon>Cocos</taxon>
    </lineage>
</organism>
<dbReference type="AlphaFoldDB" id="A0A8K0IEV6"/>
<evidence type="ECO:0008006" key="4">
    <source>
        <dbReference type="Google" id="ProtNLM"/>
    </source>
</evidence>
<feature type="region of interest" description="Disordered" evidence="1">
    <location>
        <begin position="156"/>
        <end position="204"/>
    </location>
</feature>